<gene>
    <name evidence="1" type="ORF">JHL16_19965</name>
</gene>
<dbReference type="EMBL" id="JAENHL010000007">
    <property type="protein sequence ID" value="MBK1868642.1"/>
    <property type="molecule type" value="Genomic_DNA"/>
</dbReference>
<protein>
    <submittedName>
        <fullName evidence="1">SRPBCC domain-containing protein</fullName>
    </submittedName>
</protein>
<proteinExistence type="predicted"/>
<organism evidence="1 2">
    <name type="scientific">Taklimakanibacter albus</name>
    <dbReference type="NCBI Taxonomy" id="2800327"/>
    <lineage>
        <taxon>Bacteria</taxon>
        <taxon>Pseudomonadati</taxon>
        <taxon>Pseudomonadota</taxon>
        <taxon>Alphaproteobacteria</taxon>
        <taxon>Hyphomicrobiales</taxon>
        <taxon>Aestuariivirgaceae</taxon>
        <taxon>Taklimakanibacter</taxon>
    </lineage>
</organism>
<evidence type="ECO:0000313" key="1">
    <source>
        <dbReference type="EMBL" id="MBK1868642.1"/>
    </source>
</evidence>
<reference evidence="1" key="1">
    <citation type="submission" date="2021-01" db="EMBL/GenBank/DDBJ databases">
        <authorList>
            <person name="Sun Q."/>
        </authorList>
    </citation>
    <scope>NUCLEOTIDE SEQUENCE</scope>
    <source>
        <strain evidence="1">YIM B02566</strain>
    </source>
</reference>
<accession>A0ACC5R7Q4</accession>
<keyword evidence="2" id="KW-1185">Reference proteome</keyword>
<comment type="caution">
    <text evidence="1">The sequence shown here is derived from an EMBL/GenBank/DDBJ whole genome shotgun (WGS) entry which is preliminary data.</text>
</comment>
<sequence length="142" mass="16314">MANIEHIQYINSPSARVFAALTQAEGLAEIWTKTLSVDAKLGAVNEFRFGDEAPTLMKITELENAKRIMWHCVDSEPEWVGTDVSFDLTEENGKTSVTLKHMNWRAVTEYFRSCNYNWAMFLYSLKTYCEAGEGLPYQRRAF</sequence>
<evidence type="ECO:0000313" key="2">
    <source>
        <dbReference type="Proteomes" id="UP000616151"/>
    </source>
</evidence>
<dbReference type="Proteomes" id="UP000616151">
    <property type="component" value="Unassembled WGS sequence"/>
</dbReference>
<name>A0ACC5R7Q4_9HYPH</name>